<dbReference type="Proteomes" id="UP000790709">
    <property type="component" value="Unassembled WGS sequence"/>
</dbReference>
<accession>A0ACB8BTH1</accession>
<proteinExistence type="predicted"/>
<dbReference type="EMBL" id="MU266353">
    <property type="protein sequence ID" value="KAH7928460.1"/>
    <property type="molecule type" value="Genomic_DNA"/>
</dbReference>
<organism evidence="1 2">
    <name type="scientific">Leucogyrophana mollusca</name>
    <dbReference type="NCBI Taxonomy" id="85980"/>
    <lineage>
        <taxon>Eukaryota</taxon>
        <taxon>Fungi</taxon>
        <taxon>Dikarya</taxon>
        <taxon>Basidiomycota</taxon>
        <taxon>Agaricomycotina</taxon>
        <taxon>Agaricomycetes</taxon>
        <taxon>Agaricomycetidae</taxon>
        <taxon>Boletales</taxon>
        <taxon>Boletales incertae sedis</taxon>
        <taxon>Leucogyrophana</taxon>
    </lineage>
</organism>
<evidence type="ECO:0000313" key="1">
    <source>
        <dbReference type="EMBL" id="KAH7928460.1"/>
    </source>
</evidence>
<protein>
    <submittedName>
        <fullName evidence="1">Uncharacterized protein</fullName>
    </submittedName>
</protein>
<evidence type="ECO:0000313" key="2">
    <source>
        <dbReference type="Proteomes" id="UP000790709"/>
    </source>
</evidence>
<gene>
    <name evidence="1" type="ORF">BV22DRAFT_209693</name>
</gene>
<reference evidence="1" key="1">
    <citation type="journal article" date="2021" name="New Phytol.">
        <title>Evolutionary innovations through gain and loss of genes in the ectomycorrhizal Boletales.</title>
        <authorList>
            <person name="Wu G."/>
            <person name="Miyauchi S."/>
            <person name="Morin E."/>
            <person name="Kuo A."/>
            <person name="Drula E."/>
            <person name="Varga T."/>
            <person name="Kohler A."/>
            <person name="Feng B."/>
            <person name="Cao Y."/>
            <person name="Lipzen A."/>
            <person name="Daum C."/>
            <person name="Hundley H."/>
            <person name="Pangilinan J."/>
            <person name="Johnson J."/>
            <person name="Barry K."/>
            <person name="LaButti K."/>
            <person name="Ng V."/>
            <person name="Ahrendt S."/>
            <person name="Min B."/>
            <person name="Choi I.G."/>
            <person name="Park H."/>
            <person name="Plett J.M."/>
            <person name="Magnuson J."/>
            <person name="Spatafora J.W."/>
            <person name="Nagy L.G."/>
            <person name="Henrissat B."/>
            <person name="Grigoriev I.V."/>
            <person name="Yang Z.L."/>
            <person name="Xu J."/>
            <person name="Martin F.M."/>
        </authorList>
    </citation>
    <scope>NUCLEOTIDE SEQUENCE</scope>
    <source>
        <strain evidence="1">KUC20120723A-06</strain>
    </source>
</reference>
<name>A0ACB8BTH1_9AGAM</name>
<sequence>MSRTQESHSFSAIHLRASGAPSTRPILASNRRVPRAHGGAGQRGTLYTFAAVHFDHIPKGMWDRGVLFAFSFCLLLFLRALTGLGDVEDVSCPAHLPRFPPSLASAIELGTVRARLPHVPRQVVIDWHGDYELLTKHSPPHDIPPAPAAIPQDAFPGPTAFDSITQPQPSQAYPSSSPPGQEHTPLPGVPFYYDTYAMPYDPFDLEQFEGFNDNDRNAPEVYVNTAGRESSESTYRGRRRCRVAGGC</sequence>
<keyword evidence="2" id="KW-1185">Reference proteome</keyword>
<comment type="caution">
    <text evidence="1">The sequence shown here is derived from an EMBL/GenBank/DDBJ whole genome shotgun (WGS) entry which is preliminary data.</text>
</comment>